<gene>
    <name evidence="1" type="ORF">L195_g062616</name>
</gene>
<sequence length="11" mass="1310">MRLSLPLSQQH</sequence>
<accession>A0A2K3KGT0</accession>
<organism evidence="1 2">
    <name type="scientific">Trifolium pratense</name>
    <name type="common">Red clover</name>
    <dbReference type="NCBI Taxonomy" id="57577"/>
    <lineage>
        <taxon>Eukaryota</taxon>
        <taxon>Viridiplantae</taxon>
        <taxon>Streptophyta</taxon>
        <taxon>Embryophyta</taxon>
        <taxon>Tracheophyta</taxon>
        <taxon>Spermatophyta</taxon>
        <taxon>Magnoliopsida</taxon>
        <taxon>eudicotyledons</taxon>
        <taxon>Gunneridae</taxon>
        <taxon>Pentapetalae</taxon>
        <taxon>rosids</taxon>
        <taxon>fabids</taxon>
        <taxon>Fabales</taxon>
        <taxon>Fabaceae</taxon>
        <taxon>Papilionoideae</taxon>
        <taxon>50 kb inversion clade</taxon>
        <taxon>NPAAA clade</taxon>
        <taxon>Hologalegina</taxon>
        <taxon>IRL clade</taxon>
        <taxon>Trifolieae</taxon>
        <taxon>Trifolium</taxon>
    </lineage>
</organism>
<evidence type="ECO:0000313" key="1">
    <source>
        <dbReference type="EMBL" id="PNX65469.1"/>
    </source>
</evidence>
<name>A0A2K3KGT0_TRIPR</name>
<proteinExistence type="predicted"/>
<feature type="non-terminal residue" evidence="1">
    <location>
        <position position="11"/>
    </location>
</feature>
<dbReference type="Proteomes" id="UP000236291">
    <property type="component" value="Unassembled WGS sequence"/>
</dbReference>
<reference evidence="1 2" key="2">
    <citation type="journal article" date="2017" name="Front. Plant Sci.">
        <title>Gene Classification and Mining of Molecular Markers Useful in Red Clover (Trifolium pratense) Breeding.</title>
        <authorList>
            <person name="Istvanek J."/>
            <person name="Dluhosova J."/>
            <person name="Dluhos P."/>
            <person name="Patkova L."/>
            <person name="Nedelnik J."/>
            <person name="Repkova J."/>
        </authorList>
    </citation>
    <scope>NUCLEOTIDE SEQUENCE [LARGE SCALE GENOMIC DNA]</scope>
    <source>
        <strain evidence="2">cv. Tatra</strain>
        <tissue evidence="1">Young leaves</tissue>
    </source>
</reference>
<comment type="caution">
    <text evidence="1">The sequence shown here is derived from an EMBL/GenBank/DDBJ whole genome shotgun (WGS) entry which is preliminary data.</text>
</comment>
<evidence type="ECO:0000313" key="2">
    <source>
        <dbReference type="Proteomes" id="UP000236291"/>
    </source>
</evidence>
<dbReference type="EMBL" id="ASHM01180228">
    <property type="protein sequence ID" value="PNX65469.1"/>
    <property type="molecule type" value="Genomic_DNA"/>
</dbReference>
<reference evidence="1 2" key="1">
    <citation type="journal article" date="2014" name="Am. J. Bot.">
        <title>Genome assembly and annotation for red clover (Trifolium pratense; Fabaceae).</title>
        <authorList>
            <person name="Istvanek J."/>
            <person name="Jaros M."/>
            <person name="Krenek A."/>
            <person name="Repkova J."/>
        </authorList>
    </citation>
    <scope>NUCLEOTIDE SEQUENCE [LARGE SCALE GENOMIC DNA]</scope>
    <source>
        <strain evidence="2">cv. Tatra</strain>
        <tissue evidence="1">Young leaves</tissue>
    </source>
</reference>
<protein>
    <submittedName>
        <fullName evidence="1">Uncharacterized protein</fullName>
    </submittedName>
</protein>